<reference evidence="5" key="1">
    <citation type="submission" date="2021-04" db="EMBL/GenBank/DDBJ databases">
        <title>Pseudonocardia sp. nov., isolated from sandy soil of mangrove forest.</title>
        <authorList>
            <person name="Zan Z."/>
            <person name="Huang R."/>
            <person name="Liu W."/>
        </authorList>
    </citation>
    <scope>NUCLEOTIDE SEQUENCE</scope>
    <source>
        <strain evidence="5">S2-4</strain>
    </source>
</reference>
<evidence type="ECO:0000256" key="4">
    <source>
        <dbReference type="ARBA" id="ARBA00023186"/>
    </source>
</evidence>
<evidence type="ECO:0000313" key="6">
    <source>
        <dbReference type="Proteomes" id="UP001165283"/>
    </source>
</evidence>
<keyword evidence="6" id="KW-1185">Reference proteome</keyword>
<name>A0ABT0ZVN0_9PSEU</name>
<comment type="similarity">
    <text evidence="2">Belongs to the EspG family.</text>
</comment>
<dbReference type="EMBL" id="JAGSOV010000015">
    <property type="protein sequence ID" value="MCO1654792.1"/>
    <property type="molecule type" value="Genomic_DNA"/>
</dbReference>
<evidence type="ECO:0000256" key="3">
    <source>
        <dbReference type="ARBA" id="ARBA00022490"/>
    </source>
</evidence>
<comment type="subcellular location">
    <subcellularLocation>
        <location evidence="1">Cytoplasm</location>
    </subcellularLocation>
</comment>
<protein>
    <submittedName>
        <fullName evidence="5">ESX secretion-associated protein EspG</fullName>
    </submittedName>
</protein>
<proteinExistence type="inferred from homology"/>
<dbReference type="RefSeq" id="WP_252436444.1">
    <property type="nucleotide sequence ID" value="NZ_JAGSOV010000015.1"/>
</dbReference>
<evidence type="ECO:0000313" key="5">
    <source>
        <dbReference type="EMBL" id="MCO1654792.1"/>
    </source>
</evidence>
<evidence type="ECO:0000256" key="1">
    <source>
        <dbReference type="ARBA" id="ARBA00004496"/>
    </source>
</evidence>
<evidence type="ECO:0000256" key="2">
    <source>
        <dbReference type="ARBA" id="ARBA00006411"/>
    </source>
</evidence>
<sequence length="301" mass="31152">MPTTGEAVMTETSARTLRVAEPSDERHVLTAAEFDVLWERLGLGPTPVVLRLDSPGRTRTERREIEAAGWQALRRRGLAGPTGAHPELTRLLHLLARPSVALELRGWWGRTVRAVAAGDSDAGVLAVRQDGSLTVRACGSLPSALLRVLPSAPAGPGRATTLPTSVLSAALGAAPGGPPPGPSRGTSPLATVGGLRSALVAHGVAAADAGLLARMLGSTEKRAQLVALTGDRWGGTTRAGGVLGVLDGARGRYLITRSTGEDGVEWTTVAPTDDRRLRHRLGELLAGAIPRDALPADALPA</sequence>
<accession>A0ABT0ZVN0</accession>
<dbReference type="Pfam" id="PF14011">
    <property type="entry name" value="ESX-1_EspG"/>
    <property type="match status" value="1"/>
</dbReference>
<keyword evidence="4" id="KW-0143">Chaperone</keyword>
<organism evidence="5 6">
    <name type="scientific">Pseudonocardia humida</name>
    <dbReference type="NCBI Taxonomy" id="2800819"/>
    <lineage>
        <taxon>Bacteria</taxon>
        <taxon>Bacillati</taxon>
        <taxon>Actinomycetota</taxon>
        <taxon>Actinomycetes</taxon>
        <taxon>Pseudonocardiales</taxon>
        <taxon>Pseudonocardiaceae</taxon>
        <taxon>Pseudonocardia</taxon>
    </lineage>
</organism>
<keyword evidence="3" id="KW-0963">Cytoplasm</keyword>
<gene>
    <name evidence="5" type="ORF">KDL28_06945</name>
</gene>
<comment type="caution">
    <text evidence="5">The sequence shown here is derived from an EMBL/GenBank/DDBJ whole genome shotgun (WGS) entry which is preliminary data.</text>
</comment>
<dbReference type="InterPro" id="IPR025734">
    <property type="entry name" value="EspG"/>
</dbReference>
<dbReference type="Proteomes" id="UP001165283">
    <property type="component" value="Unassembled WGS sequence"/>
</dbReference>